<keyword evidence="6" id="KW-1185">Reference proteome</keyword>
<dbReference type="SUPFAM" id="SSF53383">
    <property type="entry name" value="PLP-dependent transferases"/>
    <property type="match status" value="1"/>
</dbReference>
<dbReference type="InterPro" id="IPR005814">
    <property type="entry name" value="Aminotrans_3"/>
</dbReference>
<keyword evidence="5" id="KW-0032">Aminotransferase</keyword>
<keyword evidence="3 4" id="KW-0663">Pyridoxal phosphate</keyword>
<keyword evidence="5" id="KW-0808">Transferase</keyword>
<organism evidence="5 6">
    <name type="scientific">Vibrio caribbeanicus ATCC BAA-2122</name>
    <dbReference type="NCBI Taxonomy" id="796620"/>
    <lineage>
        <taxon>Bacteria</taxon>
        <taxon>Pseudomonadati</taxon>
        <taxon>Pseudomonadota</taxon>
        <taxon>Gammaproteobacteria</taxon>
        <taxon>Vibrionales</taxon>
        <taxon>Vibrionaceae</taxon>
        <taxon>Vibrio</taxon>
    </lineage>
</organism>
<dbReference type="InterPro" id="IPR015422">
    <property type="entry name" value="PyrdxlP-dep_Trfase_small"/>
</dbReference>
<name>E3BLC2_9VIBR</name>
<comment type="similarity">
    <text evidence="2 4">Belongs to the class-III pyridoxal-phosphate-dependent aminotransferase family.</text>
</comment>
<dbReference type="GO" id="GO:0030170">
    <property type="term" value="F:pyridoxal phosphate binding"/>
    <property type="evidence" value="ECO:0007669"/>
    <property type="project" value="InterPro"/>
</dbReference>
<accession>E3BLC2</accession>
<protein>
    <submittedName>
        <fullName evidence="5">Aminotransferase class-III</fullName>
    </submittedName>
</protein>
<evidence type="ECO:0000313" key="5">
    <source>
        <dbReference type="EMBL" id="EFP96134.1"/>
    </source>
</evidence>
<dbReference type="InterPro" id="IPR015421">
    <property type="entry name" value="PyrdxlP-dep_Trfase_major"/>
</dbReference>
<dbReference type="Pfam" id="PF00202">
    <property type="entry name" value="Aminotran_3"/>
    <property type="match status" value="1"/>
</dbReference>
<proteinExistence type="inferred from homology"/>
<dbReference type="OrthoDB" id="9801052at2"/>
<evidence type="ECO:0000313" key="6">
    <source>
        <dbReference type="Proteomes" id="UP000002943"/>
    </source>
</evidence>
<comment type="cofactor">
    <cofactor evidence="1">
        <name>pyridoxal 5'-phosphate</name>
        <dbReference type="ChEBI" id="CHEBI:597326"/>
    </cofactor>
</comment>
<dbReference type="EMBL" id="AEIU01000079">
    <property type="protein sequence ID" value="EFP96134.1"/>
    <property type="molecule type" value="Genomic_DNA"/>
</dbReference>
<evidence type="ECO:0000256" key="1">
    <source>
        <dbReference type="ARBA" id="ARBA00001933"/>
    </source>
</evidence>
<dbReference type="PIRSF" id="PIRSF000521">
    <property type="entry name" value="Transaminase_4ab_Lys_Orn"/>
    <property type="match status" value="1"/>
</dbReference>
<dbReference type="Gene3D" id="3.90.1150.10">
    <property type="entry name" value="Aspartate Aminotransferase, domain 1"/>
    <property type="match status" value="1"/>
</dbReference>
<dbReference type="Gene3D" id="3.40.640.10">
    <property type="entry name" value="Type I PLP-dependent aspartate aminotransferase-like (Major domain)"/>
    <property type="match status" value="1"/>
</dbReference>
<dbReference type="Proteomes" id="UP000002943">
    <property type="component" value="Unassembled WGS sequence"/>
</dbReference>
<dbReference type="PANTHER" id="PTHR43094">
    <property type="entry name" value="AMINOTRANSFERASE"/>
    <property type="match status" value="1"/>
</dbReference>
<dbReference type="CDD" id="cd00610">
    <property type="entry name" value="OAT_like"/>
    <property type="match status" value="1"/>
</dbReference>
<comment type="caution">
    <text evidence="5">The sequence shown here is derived from an EMBL/GenBank/DDBJ whole genome shotgun (WGS) entry which is preliminary data.</text>
</comment>
<dbReference type="InterPro" id="IPR015424">
    <property type="entry name" value="PyrdxlP-dep_Trfase"/>
</dbReference>
<dbReference type="GO" id="GO:0008483">
    <property type="term" value="F:transaminase activity"/>
    <property type="evidence" value="ECO:0007669"/>
    <property type="project" value="UniProtKB-KW"/>
</dbReference>
<dbReference type="eggNOG" id="COG0161">
    <property type="taxonomic scope" value="Bacteria"/>
</dbReference>
<dbReference type="InterPro" id="IPR049704">
    <property type="entry name" value="Aminotrans_3_PPA_site"/>
</dbReference>
<dbReference type="PROSITE" id="PS00600">
    <property type="entry name" value="AA_TRANSFER_CLASS_3"/>
    <property type="match status" value="1"/>
</dbReference>
<sequence length="447" mass="50228">MKKDLLRSMVICPDWQLDYPKLTHGKGCYLFDDTGRKYLDAAASSSSVANLGYGVSEYGESIKKQLDKLPVFPTHRFYHEEVEDYLGKLLEFSGPDFTKAWTAMSGTEGVENALKVALQYHQLTGNSSKYKIISRQSTYHGSSVFTLDVGGMKWRRESYKPWLNNFPHISPAYSYRRNEKESEESFFQRVANELEAQILKEGPETVAAFIVEPVVAAALGAVPANDEYFKRVREICDKYNVLLIADEILTGFGRLGYHFGMEHYKVKPDIMACGKGISGGYFPLSAVVLSHKVADAFEDNQMNYLGGHTFACNPVGAVAGKVTIDYMKKHRVVENSYEIGRYFNDKLAELAYLDIVGDTRGVGLLSGIEFVKDKTTKQPFSRELNIGYKISEYCFTKGVILYPGKGSYDGILGDHIMMSPPLIIERHQVDTIVEVLEEGIKHVQENL</sequence>
<dbReference type="AlphaFoldDB" id="E3BLC2"/>
<dbReference type="STRING" id="796620.VIBC2010_05995"/>
<evidence type="ECO:0000256" key="2">
    <source>
        <dbReference type="ARBA" id="ARBA00008954"/>
    </source>
</evidence>
<dbReference type="PANTHER" id="PTHR43094:SF1">
    <property type="entry name" value="AMINOTRANSFERASE CLASS-III"/>
    <property type="match status" value="1"/>
</dbReference>
<dbReference type="RefSeq" id="WP_009601853.1">
    <property type="nucleotide sequence ID" value="NZ_AEIU01000079.1"/>
</dbReference>
<reference evidence="5 6" key="1">
    <citation type="journal article" date="2012" name="Int. J. Syst. Evol. Microbiol.">
        <title>Vibrio caribbeanicus sp. nov., isolated from the marine sponge Scleritoderma cyanea.</title>
        <authorList>
            <person name="Hoffmann M."/>
            <person name="Monday S.R."/>
            <person name="Allard M.W."/>
            <person name="Strain E.A."/>
            <person name="Whittaker P."/>
            <person name="Naum M."/>
            <person name="McCarthy P.J."/>
            <person name="Lopez J.V."/>
            <person name="Fischer M."/>
            <person name="Brown E.W."/>
        </authorList>
    </citation>
    <scope>NUCLEOTIDE SEQUENCE [LARGE SCALE GENOMIC DNA]</scope>
    <source>
        <strain evidence="5 6">ATCC BAA-2122</strain>
    </source>
</reference>
<evidence type="ECO:0000256" key="4">
    <source>
        <dbReference type="RuleBase" id="RU003560"/>
    </source>
</evidence>
<evidence type="ECO:0000256" key="3">
    <source>
        <dbReference type="ARBA" id="ARBA00022898"/>
    </source>
</evidence>
<gene>
    <name evidence="5" type="ORF">VIBC2010_05995</name>
</gene>